<dbReference type="OrthoDB" id="9806195at2"/>
<dbReference type="SUPFAM" id="SSF63380">
    <property type="entry name" value="Riboflavin synthase domain-like"/>
    <property type="match status" value="1"/>
</dbReference>
<dbReference type="InterPro" id="IPR006058">
    <property type="entry name" value="2Fe2S_fd_BS"/>
</dbReference>
<dbReference type="Pfam" id="PF00175">
    <property type="entry name" value="NAD_binding_1"/>
    <property type="match status" value="1"/>
</dbReference>
<dbReference type="Gene3D" id="3.10.20.30">
    <property type="match status" value="1"/>
</dbReference>
<evidence type="ECO:0000313" key="7">
    <source>
        <dbReference type="Proteomes" id="UP000054770"/>
    </source>
</evidence>
<dbReference type="Pfam" id="PF00970">
    <property type="entry name" value="FAD_binding_6"/>
    <property type="match status" value="1"/>
</dbReference>
<reference evidence="6" key="1">
    <citation type="submission" date="2016-01" db="EMBL/GenBank/DDBJ databases">
        <authorList>
            <person name="Peeters C."/>
        </authorList>
    </citation>
    <scope>NUCLEOTIDE SEQUENCE [LARGE SCALE GENOMIC DNA]</scope>
    <source>
        <strain evidence="6">LMG 22940</strain>
    </source>
</reference>
<dbReference type="PRINTS" id="PR00410">
    <property type="entry name" value="PHEHYDRXLASE"/>
</dbReference>
<keyword evidence="2" id="KW-0408">Iron</keyword>
<organism evidence="6 7">
    <name type="scientific">Caballeronia choica</name>
    <dbReference type="NCBI Taxonomy" id="326476"/>
    <lineage>
        <taxon>Bacteria</taxon>
        <taxon>Pseudomonadati</taxon>
        <taxon>Pseudomonadota</taxon>
        <taxon>Betaproteobacteria</taxon>
        <taxon>Burkholderiales</taxon>
        <taxon>Burkholderiaceae</taxon>
        <taxon>Caballeronia</taxon>
    </lineage>
</organism>
<evidence type="ECO:0000313" key="6">
    <source>
        <dbReference type="EMBL" id="SAL26791.1"/>
    </source>
</evidence>
<keyword evidence="2" id="KW-0479">Metal-binding</keyword>
<dbReference type="PANTHER" id="PTHR47354">
    <property type="entry name" value="NADH OXIDOREDUCTASE HCR"/>
    <property type="match status" value="1"/>
</dbReference>
<feature type="domain" description="FAD-binding FR-type" evidence="5">
    <location>
        <begin position="95"/>
        <end position="195"/>
    </location>
</feature>
<feature type="domain" description="2Fe-2S ferredoxin-type" evidence="4">
    <location>
        <begin position="1"/>
        <end position="88"/>
    </location>
</feature>
<dbReference type="PRINTS" id="PR00371">
    <property type="entry name" value="FPNCR"/>
</dbReference>
<dbReference type="CDD" id="cd06189">
    <property type="entry name" value="flavin_oxioreductase"/>
    <property type="match status" value="1"/>
</dbReference>
<proteinExistence type="predicted"/>
<dbReference type="InterPro" id="IPR001433">
    <property type="entry name" value="OxRdtase_FAD/NAD-bd"/>
</dbReference>
<dbReference type="InterPro" id="IPR017938">
    <property type="entry name" value="Riboflavin_synthase-like_b-brl"/>
</dbReference>
<comment type="caution">
    <text evidence="6">The sequence shown here is derived from an EMBL/GenBank/DDBJ whole genome shotgun (WGS) entry which is preliminary data.</text>
</comment>
<dbReference type="PROSITE" id="PS00197">
    <property type="entry name" value="2FE2S_FER_1"/>
    <property type="match status" value="1"/>
</dbReference>
<keyword evidence="2" id="KW-0411">Iron-sulfur</keyword>
<name>A0A158G4L3_9BURK</name>
<gene>
    <name evidence="6" type="ORF">AWB68_01251</name>
</gene>
<dbReference type="EMBL" id="FCON02000009">
    <property type="protein sequence ID" value="SAL26791.1"/>
    <property type="molecule type" value="Genomic_DNA"/>
</dbReference>
<dbReference type="InterPro" id="IPR036010">
    <property type="entry name" value="2Fe-2S_ferredoxin-like_sf"/>
</dbReference>
<dbReference type="Pfam" id="PF00111">
    <property type="entry name" value="Fer2"/>
    <property type="match status" value="1"/>
</dbReference>
<dbReference type="PROSITE" id="PS51384">
    <property type="entry name" value="FAD_FR"/>
    <property type="match status" value="1"/>
</dbReference>
<dbReference type="InterPro" id="IPR001709">
    <property type="entry name" value="Flavoprot_Pyr_Nucl_cyt_Rdtase"/>
</dbReference>
<comment type="cofactor">
    <cofactor evidence="1">
        <name>FAD</name>
        <dbReference type="ChEBI" id="CHEBI:57692"/>
    </cofactor>
</comment>
<dbReference type="Gene3D" id="3.40.50.80">
    <property type="entry name" value="Nucleotide-binding domain of ferredoxin-NADP reductase (FNR) module"/>
    <property type="match status" value="1"/>
</dbReference>
<dbReference type="InterPro" id="IPR001041">
    <property type="entry name" value="2Fe-2S_ferredoxin-type"/>
</dbReference>
<dbReference type="InterPro" id="IPR017927">
    <property type="entry name" value="FAD-bd_FR_type"/>
</dbReference>
<dbReference type="SUPFAM" id="SSF52343">
    <property type="entry name" value="Ferredoxin reductase-like, C-terminal NADP-linked domain"/>
    <property type="match status" value="1"/>
</dbReference>
<dbReference type="AlphaFoldDB" id="A0A158G4L3"/>
<dbReference type="RefSeq" id="WP_087643476.1">
    <property type="nucleotide sequence ID" value="NZ_FCON02000009.1"/>
</dbReference>
<dbReference type="GO" id="GO:0051537">
    <property type="term" value="F:2 iron, 2 sulfur cluster binding"/>
    <property type="evidence" value="ECO:0007669"/>
    <property type="project" value="UniProtKB-KW"/>
</dbReference>
<evidence type="ECO:0000256" key="2">
    <source>
        <dbReference type="ARBA" id="ARBA00022714"/>
    </source>
</evidence>
<evidence type="ECO:0000259" key="5">
    <source>
        <dbReference type="PROSITE" id="PS51384"/>
    </source>
</evidence>
<sequence length="328" mass="35725">MDIRISVAESDISFPCAAGETVLDAAERAGYAVPYSCRKGVCASCEGRLVAGAGRSPVQGAVVAPVERALLCCLRPDTDLTIAPRRIEKRDPVARKTLEASVYRITQPADDVSILQLRLPAGVRAKFGAGQYLQIELDDGTRRNYSMANAPHENDSVQLHVRHVPGGRFSEGVLGRIAKGDRLRIELPFGEFTLREGSDRPALLLATGTGFAPVKSIVEDAIKRRLERPLHLYWGARRAEDLYLAALAQKWHDSGRVKFVPVLSEADEAWTGRRGFVHEAVLEDFGSLAGYEVYACGNPSMTSAARDAFVKAGLPEDDFFSDAFVHTG</sequence>
<dbReference type="InterPro" id="IPR039261">
    <property type="entry name" value="FNR_nucleotide-bd"/>
</dbReference>
<dbReference type="InterPro" id="IPR012675">
    <property type="entry name" value="Beta-grasp_dom_sf"/>
</dbReference>
<dbReference type="InterPro" id="IPR008333">
    <property type="entry name" value="Cbr1-like_FAD-bd_dom"/>
</dbReference>
<evidence type="ECO:0000256" key="1">
    <source>
        <dbReference type="ARBA" id="ARBA00001974"/>
    </source>
</evidence>
<dbReference type="CDD" id="cd00207">
    <property type="entry name" value="fer2"/>
    <property type="match status" value="1"/>
</dbReference>
<comment type="cofactor">
    <cofactor evidence="3">
        <name>[2Fe-2S] cluster</name>
        <dbReference type="ChEBI" id="CHEBI:190135"/>
    </cofactor>
</comment>
<dbReference type="PROSITE" id="PS51085">
    <property type="entry name" value="2FE2S_FER_2"/>
    <property type="match status" value="1"/>
</dbReference>
<dbReference type="Gene3D" id="2.40.30.10">
    <property type="entry name" value="Translation factors"/>
    <property type="match status" value="1"/>
</dbReference>
<dbReference type="Proteomes" id="UP000054770">
    <property type="component" value="Unassembled WGS sequence"/>
</dbReference>
<evidence type="ECO:0000256" key="3">
    <source>
        <dbReference type="ARBA" id="ARBA00034078"/>
    </source>
</evidence>
<keyword evidence="2" id="KW-0001">2Fe-2S</keyword>
<dbReference type="PANTHER" id="PTHR47354:SF5">
    <property type="entry name" value="PROTEIN RFBI"/>
    <property type="match status" value="1"/>
</dbReference>
<protein>
    <submittedName>
        <fullName evidence="6">CDP-6-deoxy-delta-3,4-glucoseen reductase</fullName>
    </submittedName>
</protein>
<dbReference type="GO" id="GO:0016491">
    <property type="term" value="F:oxidoreductase activity"/>
    <property type="evidence" value="ECO:0007669"/>
    <property type="project" value="InterPro"/>
</dbReference>
<dbReference type="InterPro" id="IPR050415">
    <property type="entry name" value="MRET"/>
</dbReference>
<accession>A0A158G4L3</accession>
<keyword evidence="7" id="KW-1185">Reference proteome</keyword>
<dbReference type="SUPFAM" id="SSF54292">
    <property type="entry name" value="2Fe-2S ferredoxin-like"/>
    <property type="match status" value="1"/>
</dbReference>
<evidence type="ECO:0000259" key="4">
    <source>
        <dbReference type="PROSITE" id="PS51085"/>
    </source>
</evidence>